<feature type="region of interest" description="Disordered" evidence="1">
    <location>
        <begin position="222"/>
        <end position="323"/>
    </location>
</feature>
<feature type="domain" description="BAH" evidence="2">
    <location>
        <begin position="40"/>
        <end position="192"/>
    </location>
</feature>
<feature type="compositionally biased region" description="Basic and acidic residues" evidence="1">
    <location>
        <begin position="360"/>
        <end position="377"/>
    </location>
</feature>
<evidence type="ECO:0000313" key="3">
    <source>
        <dbReference type="EMBL" id="CDF35032.1"/>
    </source>
</evidence>
<dbReference type="InterPro" id="IPR001025">
    <property type="entry name" value="BAH_dom"/>
</dbReference>
<dbReference type="EMBL" id="HG001714">
    <property type="protein sequence ID" value="CDF35032.1"/>
    <property type="molecule type" value="Genomic_DNA"/>
</dbReference>
<evidence type="ECO:0000259" key="2">
    <source>
        <dbReference type="PROSITE" id="PS51038"/>
    </source>
</evidence>
<dbReference type="PROSITE" id="PS51038">
    <property type="entry name" value="BAH"/>
    <property type="match status" value="1"/>
</dbReference>
<dbReference type="KEGG" id="ccp:CHC_T00003575001"/>
<feature type="compositionally biased region" description="Low complexity" evidence="1">
    <location>
        <begin position="403"/>
        <end position="418"/>
    </location>
</feature>
<proteinExistence type="predicted"/>
<dbReference type="Gramene" id="CDF35032">
    <property type="protein sequence ID" value="CDF35032"/>
    <property type="gene ID" value="CHC_T00003575001"/>
</dbReference>
<dbReference type="GeneID" id="17322566"/>
<name>R7Q942_CHOCR</name>
<evidence type="ECO:0000256" key="1">
    <source>
        <dbReference type="SAM" id="MobiDB-lite"/>
    </source>
</evidence>
<reference evidence="4" key="1">
    <citation type="journal article" date="2013" name="Proc. Natl. Acad. Sci. U.S.A.">
        <title>Genome structure and metabolic features in the red seaweed Chondrus crispus shed light on evolution of the Archaeplastida.</title>
        <authorList>
            <person name="Collen J."/>
            <person name="Porcel B."/>
            <person name="Carre W."/>
            <person name="Ball S.G."/>
            <person name="Chaparro C."/>
            <person name="Tonon T."/>
            <person name="Barbeyron T."/>
            <person name="Michel G."/>
            <person name="Noel B."/>
            <person name="Valentin K."/>
            <person name="Elias M."/>
            <person name="Artiguenave F."/>
            <person name="Arun A."/>
            <person name="Aury J.M."/>
            <person name="Barbosa-Neto J.F."/>
            <person name="Bothwell J.H."/>
            <person name="Bouget F.Y."/>
            <person name="Brillet L."/>
            <person name="Cabello-Hurtado F."/>
            <person name="Capella-Gutierrez S."/>
            <person name="Charrier B."/>
            <person name="Cladiere L."/>
            <person name="Cock J.M."/>
            <person name="Coelho S.M."/>
            <person name="Colleoni C."/>
            <person name="Czjzek M."/>
            <person name="Da Silva C."/>
            <person name="Delage L."/>
            <person name="Denoeud F."/>
            <person name="Deschamps P."/>
            <person name="Dittami S.M."/>
            <person name="Gabaldon T."/>
            <person name="Gachon C.M."/>
            <person name="Groisillier A."/>
            <person name="Herve C."/>
            <person name="Jabbari K."/>
            <person name="Katinka M."/>
            <person name="Kloareg B."/>
            <person name="Kowalczyk N."/>
            <person name="Labadie K."/>
            <person name="Leblanc C."/>
            <person name="Lopez P.J."/>
            <person name="McLachlan D.H."/>
            <person name="Meslet-Cladiere L."/>
            <person name="Moustafa A."/>
            <person name="Nehr Z."/>
            <person name="Nyvall Collen P."/>
            <person name="Panaud O."/>
            <person name="Partensky F."/>
            <person name="Poulain J."/>
            <person name="Rensing S.A."/>
            <person name="Rousvoal S."/>
            <person name="Samson G."/>
            <person name="Symeonidi A."/>
            <person name="Weissenbach J."/>
            <person name="Zambounis A."/>
            <person name="Wincker P."/>
            <person name="Boyen C."/>
        </authorList>
    </citation>
    <scope>NUCLEOTIDE SEQUENCE [LARGE SCALE GENOMIC DNA]</scope>
    <source>
        <strain evidence="4">cv. Stackhouse</strain>
    </source>
</reference>
<dbReference type="GO" id="GO:0003682">
    <property type="term" value="F:chromatin binding"/>
    <property type="evidence" value="ECO:0007669"/>
    <property type="project" value="InterPro"/>
</dbReference>
<dbReference type="AlphaFoldDB" id="R7Q942"/>
<dbReference type="Gene3D" id="2.30.30.490">
    <property type="match status" value="1"/>
</dbReference>
<accession>R7Q942</accession>
<dbReference type="InterPro" id="IPR043151">
    <property type="entry name" value="BAH_sf"/>
</dbReference>
<feature type="region of interest" description="Disordered" evidence="1">
    <location>
        <begin position="345"/>
        <end position="431"/>
    </location>
</feature>
<dbReference type="OrthoDB" id="10527123at2759"/>
<sequence>MDFLGEQWEWSWTSHGQKKHLGRVFHRKIQARRLSDDLVRTYKIGDTVVMKGENDDTWTAQIVELFEATEDDEELREVLQMDLRKINNVQGYELMRVTLRWFYNSSDMNKHTLRSSSCPNHIKHEIYFSDHVEKEGYNDITVIEGKAWLVSSKLEREEFLQNPPEGYERDMDQVRIVRCFVNSLSPDLAVRELDTGELAHLLKNPTDEKDLFETSRQRMRRLIHSDGSIIRPPSKGTGAKPPRRKRSRSIRKPIEIEDDEFDPKEKKDATDAQEPARANKMPGKSGENTDQERRRKKQVIDIEDDDSDGKVEPSVDPARLHSLQQANEEVLDLVASLNQNALSGTELAGVQRDSQVDGASKGEKRFARRPASDEAGKIQRAPKRNRTDDKEVLMISGKKAKVSSIGKTSAKAGASSRRAGGEKQVTAGDDIDWWEETQKALQRLEKEFNSMPSASQELFRNHAEIAFDLAVAKVTERGLFGKLDTKNEQLSAISREILNDLKKVMVEEARGGVGGLRELGDGTVVLDPSD</sequence>
<feature type="compositionally biased region" description="Basic residues" evidence="1">
    <location>
        <begin position="241"/>
        <end position="251"/>
    </location>
</feature>
<protein>
    <recommendedName>
        <fullName evidence="2">BAH domain-containing protein</fullName>
    </recommendedName>
</protein>
<dbReference type="RefSeq" id="XP_005714851.1">
    <property type="nucleotide sequence ID" value="XM_005714794.1"/>
</dbReference>
<keyword evidence="4" id="KW-1185">Reference proteome</keyword>
<gene>
    <name evidence="3" type="ORF">CHC_T00003575001</name>
</gene>
<organism evidence="3 4">
    <name type="scientific">Chondrus crispus</name>
    <name type="common">Carrageen Irish moss</name>
    <name type="synonym">Polymorpha crispa</name>
    <dbReference type="NCBI Taxonomy" id="2769"/>
    <lineage>
        <taxon>Eukaryota</taxon>
        <taxon>Rhodophyta</taxon>
        <taxon>Florideophyceae</taxon>
        <taxon>Rhodymeniophycidae</taxon>
        <taxon>Gigartinales</taxon>
        <taxon>Gigartinaceae</taxon>
        <taxon>Chondrus</taxon>
    </lineage>
</organism>
<evidence type="ECO:0000313" key="4">
    <source>
        <dbReference type="Proteomes" id="UP000012073"/>
    </source>
</evidence>
<dbReference type="Proteomes" id="UP000012073">
    <property type="component" value="Unassembled WGS sequence"/>
</dbReference>